<dbReference type="RefSeq" id="XP_031553144.1">
    <property type="nucleotide sequence ID" value="XM_031697284.1"/>
</dbReference>
<dbReference type="KEGG" id="aten:116290279"/>
<keyword evidence="1" id="KW-1185">Reference proteome</keyword>
<reference evidence="2" key="1">
    <citation type="submission" date="2025-08" db="UniProtKB">
        <authorList>
            <consortium name="RefSeq"/>
        </authorList>
    </citation>
    <scope>IDENTIFICATION</scope>
    <source>
        <tissue evidence="2">Tentacle</tissue>
    </source>
</reference>
<protein>
    <submittedName>
        <fullName evidence="2">Uncharacterized protein LOC116290279</fullName>
    </submittedName>
</protein>
<organism evidence="1 2">
    <name type="scientific">Actinia tenebrosa</name>
    <name type="common">Australian red waratah sea anemone</name>
    <dbReference type="NCBI Taxonomy" id="6105"/>
    <lineage>
        <taxon>Eukaryota</taxon>
        <taxon>Metazoa</taxon>
        <taxon>Cnidaria</taxon>
        <taxon>Anthozoa</taxon>
        <taxon>Hexacorallia</taxon>
        <taxon>Actiniaria</taxon>
        <taxon>Actiniidae</taxon>
        <taxon>Actinia</taxon>
    </lineage>
</organism>
<name>A0A6P8H9K4_ACTTE</name>
<dbReference type="AlphaFoldDB" id="A0A6P8H9K4"/>
<gene>
    <name evidence="2" type="primary">LOC116290279</name>
</gene>
<evidence type="ECO:0000313" key="1">
    <source>
        <dbReference type="Proteomes" id="UP000515163"/>
    </source>
</evidence>
<accession>A0A6P8H9K4</accession>
<proteinExistence type="predicted"/>
<dbReference type="OrthoDB" id="10309906at2759"/>
<evidence type="ECO:0000313" key="2">
    <source>
        <dbReference type="RefSeq" id="XP_031553144.1"/>
    </source>
</evidence>
<dbReference type="GeneID" id="116290279"/>
<dbReference type="InParanoid" id="A0A6P8H9K4"/>
<sequence>MQDINNGISDATTLFILPFNDLQRLQLSWRGLPVMQETNNSGTGTERFQLPPRGLQVIGTERMQLSWRGLPVMQDTNNNERMQLSWRGFPVMQDTNNNEQLENIDGILQDCIPPGL</sequence>
<dbReference type="Proteomes" id="UP000515163">
    <property type="component" value="Unplaced"/>
</dbReference>